<reference evidence="2" key="2">
    <citation type="submission" date="2019-10" db="EMBL/GenBank/DDBJ databases">
        <title>A de novo genome assembly of a pear dwarfing rootstock.</title>
        <authorList>
            <person name="Wang F."/>
            <person name="Wang J."/>
            <person name="Li S."/>
            <person name="Zhang Y."/>
            <person name="Fang M."/>
            <person name="Ma L."/>
            <person name="Zhao Y."/>
            <person name="Jiang S."/>
        </authorList>
    </citation>
    <scope>NUCLEOTIDE SEQUENCE [LARGE SCALE GENOMIC DNA]</scope>
</reference>
<accession>A0A5N5FEZ2</accession>
<organism evidence="1 2">
    <name type="scientific">Pyrus ussuriensis x Pyrus communis</name>
    <dbReference type="NCBI Taxonomy" id="2448454"/>
    <lineage>
        <taxon>Eukaryota</taxon>
        <taxon>Viridiplantae</taxon>
        <taxon>Streptophyta</taxon>
        <taxon>Embryophyta</taxon>
        <taxon>Tracheophyta</taxon>
        <taxon>Spermatophyta</taxon>
        <taxon>Magnoliopsida</taxon>
        <taxon>eudicotyledons</taxon>
        <taxon>Gunneridae</taxon>
        <taxon>Pentapetalae</taxon>
        <taxon>rosids</taxon>
        <taxon>fabids</taxon>
        <taxon>Rosales</taxon>
        <taxon>Rosaceae</taxon>
        <taxon>Amygdaloideae</taxon>
        <taxon>Maleae</taxon>
        <taxon>Pyrus</taxon>
    </lineage>
</organism>
<protein>
    <submittedName>
        <fullName evidence="1">Peroxisome biogenesis protein 1-like</fullName>
    </submittedName>
</protein>
<dbReference type="Proteomes" id="UP000327157">
    <property type="component" value="Chromosome 10"/>
</dbReference>
<dbReference type="AlphaFoldDB" id="A0A5N5FEZ2"/>
<sequence length="74" mass="8283">MGCKQEAGQLQRNLTVEISEKDNREAIVRLLISDSVVKGHVMIQLYGTYNQFLDSKRCVATQSRDAKGKRATLA</sequence>
<dbReference type="OrthoDB" id="1931278at2759"/>
<keyword evidence="2" id="KW-1185">Reference proteome</keyword>
<gene>
    <name evidence="1" type="ORF">D8674_002684</name>
</gene>
<comment type="caution">
    <text evidence="1">The sequence shown here is derived from an EMBL/GenBank/DDBJ whole genome shotgun (WGS) entry which is preliminary data.</text>
</comment>
<evidence type="ECO:0000313" key="2">
    <source>
        <dbReference type="Proteomes" id="UP000327157"/>
    </source>
</evidence>
<name>A0A5N5FEZ2_9ROSA</name>
<dbReference type="EMBL" id="SMOL01000695">
    <property type="protein sequence ID" value="KAB2601679.1"/>
    <property type="molecule type" value="Genomic_DNA"/>
</dbReference>
<reference evidence="1 2" key="3">
    <citation type="submission" date="2019-11" db="EMBL/GenBank/DDBJ databases">
        <title>A de novo genome assembly of a pear dwarfing rootstock.</title>
        <authorList>
            <person name="Wang F."/>
            <person name="Wang J."/>
            <person name="Li S."/>
            <person name="Zhang Y."/>
            <person name="Fang M."/>
            <person name="Ma L."/>
            <person name="Zhao Y."/>
            <person name="Jiang S."/>
        </authorList>
    </citation>
    <scope>NUCLEOTIDE SEQUENCE [LARGE SCALE GENOMIC DNA]</scope>
    <source>
        <strain evidence="1">S2</strain>
        <tissue evidence="1">Leaf</tissue>
    </source>
</reference>
<reference evidence="1 2" key="1">
    <citation type="submission" date="2019-09" db="EMBL/GenBank/DDBJ databases">
        <authorList>
            <person name="Ou C."/>
        </authorList>
    </citation>
    <scope>NUCLEOTIDE SEQUENCE [LARGE SCALE GENOMIC DNA]</scope>
    <source>
        <strain evidence="1">S2</strain>
        <tissue evidence="1">Leaf</tissue>
    </source>
</reference>
<proteinExistence type="predicted"/>
<evidence type="ECO:0000313" key="1">
    <source>
        <dbReference type="EMBL" id="KAB2601679.1"/>
    </source>
</evidence>